<reference evidence="2 3" key="1">
    <citation type="journal article" date="2012" name="Nature">
        <title>Repeated polyploidization of Gossypium genomes and the evolution of spinnable cotton fibres.</title>
        <authorList>
            <person name="Paterson A.H."/>
            <person name="Wendel J.F."/>
            <person name="Gundlach H."/>
            <person name="Guo H."/>
            <person name="Jenkins J."/>
            <person name="Jin D."/>
            <person name="Llewellyn D."/>
            <person name="Showmaker K.C."/>
            <person name="Shu S."/>
            <person name="Udall J."/>
            <person name="Yoo M.J."/>
            <person name="Byers R."/>
            <person name="Chen W."/>
            <person name="Doron-Faigenboim A."/>
            <person name="Duke M.V."/>
            <person name="Gong L."/>
            <person name="Grimwood J."/>
            <person name="Grover C."/>
            <person name="Grupp K."/>
            <person name="Hu G."/>
            <person name="Lee T.H."/>
            <person name="Li J."/>
            <person name="Lin L."/>
            <person name="Liu T."/>
            <person name="Marler B.S."/>
            <person name="Page J.T."/>
            <person name="Roberts A.W."/>
            <person name="Romanel E."/>
            <person name="Sanders W.S."/>
            <person name="Szadkowski E."/>
            <person name="Tan X."/>
            <person name="Tang H."/>
            <person name="Xu C."/>
            <person name="Wang J."/>
            <person name="Wang Z."/>
            <person name="Zhang D."/>
            <person name="Zhang L."/>
            <person name="Ashrafi H."/>
            <person name="Bedon F."/>
            <person name="Bowers J.E."/>
            <person name="Brubaker C.L."/>
            <person name="Chee P.W."/>
            <person name="Das S."/>
            <person name="Gingle A.R."/>
            <person name="Haigler C.H."/>
            <person name="Harker D."/>
            <person name="Hoffmann L.V."/>
            <person name="Hovav R."/>
            <person name="Jones D.C."/>
            <person name="Lemke C."/>
            <person name="Mansoor S."/>
            <person name="ur Rahman M."/>
            <person name="Rainville L.N."/>
            <person name="Rambani A."/>
            <person name="Reddy U.K."/>
            <person name="Rong J.K."/>
            <person name="Saranga Y."/>
            <person name="Scheffler B.E."/>
            <person name="Scheffler J.A."/>
            <person name="Stelly D.M."/>
            <person name="Triplett B.A."/>
            <person name="Van Deynze A."/>
            <person name="Vaslin M.F."/>
            <person name="Waghmare V.N."/>
            <person name="Walford S.A."/>
            <person name="Wright R.J."/>
            <person name="Zaki E.A."/>
            <person name="Zhang T."/>
            <person name="Dennis E.S."/>
            <person name="Mayer K.F."/>
            <person name="Peterson D.G."/>
            <person name="Rokhsar D.S."/>
            <person name="Wang X."/>
            <person name="Schmutz J."/>
        </authorList>
    </citation>
    <scope>NUCLEOTIDE SEQUENCE [LARGE SCALE GENOMIC DNA]</scope>
</reference>
<accession>A0A0D2VJG7</accession>
<dbReference type="PANTHER" id="PTHR47074:SF11">
    <property type="entry name" value="REVERSE TRANSCRIPTASE-LIKE PROTEIN"/>
    <property type="match status" value="1"/>
</dbReference>
<sequence>MLPFFFHFNDSNISVIYDRLPTKEFLIRIGVQICQLERGCSWCKREPENVEHLFFQCKFIEVFWRKFFEWWDVELNPVDGFLDFYSLCNNVKFTGVCKSLWLISVTATCWPVWLARNEMVFERKWSTTNNLLFHSKMRALMWVRSVQEELRVQERSWWICPYRSWCYLKKSGMGGMFWCPPRYGWVKFNVSGVANEDEVECGGVLRDLDGVARALFSGPVGAKDSITAEVGAIIIALDVYLAMGWKGKGSLIIEIGSNEDIENRMIRVGNVSFLKVEKHGNEMAYALALAGIKRSGMFKAGW</sequence>
<keyword evidence="3" id="KW-1185">Reference proteome</keyword>
<dbReference type="InterPro" id="IPR052929">
    <property type="entry name" value="RNase_H-like_EbsB-rel"/>
</dbReference>
<evidence type="ECO:0000259" key="1">
    <source>
        <dbReference type="Pfam" id="PF13966"/>
    </source>
</evidence>
<evidence type="ECO:0000313" key="2">
    <source>
        <dbReference type="EMBL" id="KJB83294.1"/>
    </source>
</evidence>
<dbReference type="Gramene" id="KJB83294">
    <property type="protein sequence ID" value="KJB83294"/>
    <property type="gene ID" value="B456_013G240100"/>
</dbReference>
<dbReference type="AlphaFoldDB" id="A0A0D2VJG7"/>
<dbReference type="STRING" id="29730.A0A0D2VJG7"/>
<feature type="domain" description="Reverse transcriptase zinc-binding" evidence="1">
    <location>
        <begin position="15"/>
        <end position="64"/>
    </location>
</feature>
<dbReference type="PANTHER" id="PTHR47074">
    <property type="entry name" value="BNAC02G40300D PROTEIN"/>
    <property type="match status" value="1"/>
</dbReference>
<protein>
    <recommendedName>
        <fullName evidence="1">Reverse transcriptase zinc-binding domain-containing protein</fullName>
    </recommendedName>
</protein>
<name>A0A0D2VJG7_GOSRA</name>
<dbReference type="Proteomes" id="UP000032304">
    <property type="component" value="Chromosome 13"/>
</dbReference>
<dbReference type="Pfam" id="PF13966">
    <property type="entry name" value="zf-RVT"/>
    <property type="match status" value="1"/>
</dbReference>
<organism evidence="2 3">
    <name type="scientific">Gossypium raimondii</name>
    <name type="common">Peruvian cotton</name>
    <name type="synonym">Gossypium klotzschianum subsp. raimondii</name>
    <dbReference type="NCBI Taxonomy" id="29730"/>
    <lineage>
        <taxon>Eukaryota</taxon>
        <taxon>Viridiplantae</taxon>
        <taxon>Streptophyta</taxon>
        <taxon>Embryophyta</taxon>
        <taxon>Tracheophyta</taxon>
        <taxon>Spermatophyta</taxon>
        <taxon>Magnoliopsida</taxon>
        <taxon>eudicotyledons</taxon>
        <taxon>Gunneridae</taxon>
        <taxon>Pentapetalae</taxon>
        <taxon>rosids</taxon>
        <taxon>malvids</taxon>
        <taxon>Malvales</taxon>
        <taxon>Malvaceae</taxon>
        <taxon>Malvoideae</taxon>
        <taxon>Gossypium</taxon>
    </lineage>
</organism>
<evidence type="ECO:0000313" key="3">
    <source>
        <dbReference type="Proteomes" id="UP000032304"/>
    </source>
</evidence>
<dbReference type="EMBL" id="CM001752">
    <property type="protein sequence ID" value="KJB83294.1"/>
    <property type="molecule type" value="Genomic_DNA"/>
</dbReference>
<gene>
    <name evidence="2" type="ORF">B456_013G240100</name>
</gene>
<dbReference type="InterPro" id="IPR026960">
    <property type="entry name" value="RVT-Znf"/>
</dbReference>
<dbReference type="OMA" id="CKREPEN"/>
<proteinExistence type="predicted"/>